<reference evidence="3 4" key="1">
    <citation type="submission" date="2024-06" db="EMBL/GenBank/DDBJ databases">
        <title>The Natural Products Discovery Center: Release of the First 8490 Sequenced Strains for Exploring Actinobacteria Biosynthetic Diversity.</title>
        <authorList>
            <person name="Kalkreuter E."/>
            <person name="Kautsar S.A."/>
            <person name="Yang D."/>
            <person name="Bader C.D."/>
            <person name="Teijaro C.N."/>
            <person name="Fluegel L."/>
            <person name="Davis C.M."/>
            <person name="Simpson J.R."/>
            <person name="Lauterbach L."/>
            <person name="Steele A.D."/>
            <person name="Gui C."/>
            <person name="Meng S."/>
            <person name="Li G."/>
            <person name="Viehrig K."/>
            <person name="Ye F."/>
            <person name="Su P."/>
            <person name="Kiefer A.F."/>
            <person name="Nichols A."/>
            <person name="Cepeda A.J."/>
            <person name="Yan W."/>
            <person name="Fan B."/>
            <person name="Jiang Y."/>
            <person name="Adhikari A."/>
            <person name="Zheng C.-J."/>
            <person name="Schuster L."/>
            <person name="Cowan T.M."/>
            <person name="Smanski M.J."/>
            <person name="Chevrette M.G."/>
            <person name="De Carvalho L.P.S."/>
            <person name="Shen B."/>
        </authorList>
    </citation>
    <scope>NUCLEOTIDE SEQUENCE [LARGE SCALE GENOMIC DNA]</scope>
    <source>
        <strain evidence="3 4">NPDC046851</strain>
    </source>
</reference>
<feature type="transmembrane region" description="Helical" evidence="2">
    <location>
        <begin position="147"/>
        <end position="171"/>
    </location>
</feature>
<comment type="caution">
    <text evidence="3">The sequence shown here is derived from an EMBL/GenBank/DDBJ whole genome shotgun (WGS) entry which is preliminary data.</text>
</comment>
<evidence type="ECO:0008006" key="5">
    <source>
        <dbReference type="Google" id="ProtNLM"/>
    </source>
</evidence>
<evidence type="ECO:0000256" key="1">
    <source>
        <dbReference type="SAM" id="MobiDB-lite"/>
    </source>
</evidence>
<dbReference type="Proteomes" id="UP001551189">
    <property type="component" value="Unassembled WGS sequence"/>
</dbReference>
<proteinExistence type="predicted"/>
<name>A0ABV3B0X5_9ACTN</name>
<dbReference type="RefSeq" id="WP_359696884.1">
    <property type="nucleotide sequence ID" value="NZ_JBEYXT010000082.1"/>
</dbReference>
<feature type="transmembrane region" description="Helical" evidence="2">
    <location>
        <begin position="183"/>
        <end position="200"/>
    </location>
</feature>
<dbReference type="EMBL" id="JBEYXT010000082">
    <property type="protein sequence ID" value="MEU6803096.1"/>
    <property type="molecule type" value="Genomic_DNA"/>
</dbReference>
<evidence type="ECO:0000313" key="4">
    <source>
        <dbReference type="Proteomes" id="UP001551189"/>
    </source>
</evidence>
<keyword evidence="2" id="KW-1133">Transmembrane helix</keyword>
<feature type="transmembrane region" description="Helical" evidence="2">
    <location>
        <begin position="206"/>
        <end position="226"/>
    </location>
</feature>
<evidence type="ECO:0000256" key="2">
    <source>
        <dbReference type="SAM" id="Phobius"/>
    </source>
</evidence>
<feature type="region of interest" description="Disordered" evidence="1">
    <location>
        <begin position="1"/>
        <end position="20"/>
    </location>
</feature>
<evidence type="ECO:0000313" key="3">
    <source>
        <dbReference type="EMBL" id="MEU6803096.1"/>
    </source>
</evidence>
<organism evidence="3 4">
    <name type="scientific">Streptomyces neyagawaensis</name>
    <dbReference type="NCBI Taxonomy" id="42238"/>
    <lineage>
        <taxon>Bacteria</taxon>
        <taxon>Bacillati</taxon>
        <taxon>Actinomycetota</taxon>
        <taxon>Actinomycetes</taxon>
        <taxon>Kitasatosporales</taxon>
        <taxon>Streptomycetaceae</taxon>
        <taxon>Streptomyces</taxon>
    </lineage>
</organism>
<feature type="transmembrane region" description="Helical" evidence="2">
    <location>
        <begin position="23"/>
        <end position="45"/>
    </location>
</feature>
<protein>
    <recommendedName>
        <fullName evidence="5">Integral membrane protein</fullName>
    </recommendedName>
</protein>
<gene>
    <name evidence="3" type="ORF">ABZ931_19095</name>
</gene>
<sequence length="228" mass="24064">MTISTPTAQRPPRLTEPPPRRDLWPGIAGIASGVLMLVGLIVTYANTPDYTDEDGLRETVAFYLDDSNLDVTEAMTLVMLVASMLFLWFLSALARRVGSRSQLVLSGGIVFAVLTMIATITGGIYAISALNTDTFVVGPGTAMVAMLLMDVAYAGFIAAMAAAAVLLFAVWRAGVTTHAVPAWLGWSGFGIAVLCCAGPFTAWLTVLLMALWTIAAGVVLIVRPPVGE</sequence>
<feature type="transmembrane region" description="Helical" evidence="2">
    <location>
        <begin position="74"/>
        <end position="91"/>
    </location>
</feature>
<feature type="transmembrane region" description="Helical" evidence="2">
    <location>
        <begin position="103"/>
        <end position="127"/>
    </location>
</feature>
<keyword evidence="2" id="KW-0472">Membrane</keyword>
<accession>A0ABV3B0X5</accession>
<keyword evidence="4" id="KW-1185">Reference proteome</keyword>
<keyword evidence="2" id="KW-0812">Transmembrane</keyword>